<dbReference type="Proteomes" id="UP000644699">
    <property type="component" value="Unassembled WGS sequence"/>
</dbReference>
<dbReference type="InterPro" id="IPR016181">
    <property type="entry name" value="Acyl_CoA_acyltransferase"/>
</dbReference>
<dbReference type="Pfam" id="PF13302">
    <property type="entry name" value="Acetyltransf_3"/>
    <property type="match status" value="1"/>
</dbReference>
<dbReference type="InterPro" id="IPR051531">
    <property type="entry name" value="N-acetyltransferase"/>
</dbReference>
<sequence length="195" mass="21257">MRHDLDDLAEDPLEPLSTPRLRLRAPLAADLPRIAELANDRGVAEMLARVPHPYTLEDAEDFLAIAEGSVVFAVALAASDEFIGVCGLRPTERARTADLGYWLGRPHWGRGYATEAAQAVVDLAFRQGGMDCVLAGCRAINGRSRRVLEKCGFQYRGTSTFVSLAAGRVAGEQFGLDRRTWESLKAWGRLGAEAC</sequence>
<organism evidence="2 3">
    <name type="scientific">Aureimonas endophytica</name>
    <dbReference type="NCBI Taxonomy" id="2027858"/>
    <lineage>
        <taxon>Bacteria</taxon>
        <taxon>Pseudomonadati</taxon>
        <taxon>Pseudomonadota</taxon>
        <taxon>Alphaproteobacteria</taxon>
        <taxon>Hyphomicrobiales</taxon>
        <taxon>Aurantimonadaceae</taxon>
        <taxon>Aureimonas</taxon>
    </lineage>
</organism>
<feature type="domain" description="N-acetyltransferase" evidence="1">
    <location>
        <begin position="21"/>
        <end position="182"/>
    </location>
</feature>
<dbReference type="PANTHER" id="PTHR43792">
    <property type="entry name" value="GNAT FAMILY, PUTATIVE (AFU_ORTHOLOGUE AFUA_3G00765)-RELATED-RELATED"/>
    <property type="match status" value="1"/>
</dbReference>
<dbReference type="AlphaFoldDB" id="A0A916ZHL7"/>
<comment type="caution">
    <text evidence="2">The sequence shown here is derived from an EMBL/GenBank/DDBJ whole genome shotgun (WGS) entry which is preliminary data.</text>
</comment>
<evidence type="ECO:0000313" key="3">
    <source>
        <dbReference type="Proteomes" id="UP000644699"/>
    </source>
</evidence>
<dbReference type="PROSITE" id="PS51186">
    <property type="entry name" value="GNAT"/>
    <property type="match status" value="1"/>
</dbReference>
<keyword evidence="3" id="KW-1185">Reference proteome</keyword>
<evidence type="ECO:0000259" key="1">
    <source>
        <dbReference type="PROSITE" id="PS51186"/>
    </source>
</evidence>
<protein>
    <submittedName>
        <fullName evidence="2">N-acetyltransferase</fullName>
    </submittedName>
</protein>
<reference evidence="2" key="2">
    <citation type="submission" date="2020-09" db="EMBL/GenBank/DDBJ databases">
        <authorList>
            <person name="Sun Q."/>
            <person name="Zhou Y."/>
        </authorList>
    </citation>
    <scope>NUCLEOTIDE SEQUENCE</scope>
    <source>
        <strain evidence="2">CGMCC 1.15367</strain>
    </source>
</reference>
<dbReference type="Gene3D" id="3.40.630.30">
    <property type="match status" value="1"/>
</dbReference>
<name>A0A916ZHL7_9HYPH</name>
<dbReference type="RefSeq" id="WP_188907592.1">
    <property type="nucleotide sequence ID" value="NZ_BMIQ01000002.1"/>
</dbReference>
<dbReference type="EMBL" id="BMIQ01000002">
    <property type="protein sequence ID" value="GGD97067.1"/>
    <property type="molecule type" value="Genomic_DNA"/>
</dbReference>
<dbReference type="GO" id="GO:0016747">
    <property type="term" value="F:acyltransferase activity, transferring groups other than amino-acyl groups"/>
    <property type="evidence" value="ECO:0007669"/>
    <property type="project" value="InterPro"/>
</dbReference>
<gene>
    <name evidence="2" type="ORF">GCM10011390_14780</name>
</gene>
<proteinExistence type="predicted"/>
<evidence type="ECO:0000313" key="2">
    <source>
        <dbReference type="EMBL" id="GGD97067.1"/>
    </source>
</evidence>
<dbReference type="SUPFAM" id="SSF55729">
    <property type="entry name" value="Acyl-CoA N-acyltransferases (Nat)"/>
    <property type="match status" value="1"/>
</dbReference>
<dbReference type="InterPro" id="IPR000182">
    <property type="entry name" value="GNAT_dom"/>
</dbReference>
<reference evidence="2" key="1">
    <citation type="journal article" date="2014" name="Int. J. Syst. Evol. Microbiol.">
        <title>Complete genome sequence of Corynebacterium casei LMG S-19264T (=DSM 44701T), isolated from a smear-ripened cheese.</title>
        <authorList>
            <consortium name="US DOE Joint Genome Institute (JGI-PGF)"/>
            <person name="Walter F."/>
            <person name="Albersmeier A."/>
            <person name="Kalinowski J."/>
            <person name="Ruckert C."/>
        </authorList>
    </citation>
    <scope>NUCLEOTIDE SEQUENCE</scope>
    <source>
        <strain evidence="2">CGMCC 1.15367</strain>
    </source>
</reference>
<accession>A0A916ZHL7</accession>